<dbReference type="EMBL" id="JBHRYQ010000001">
    <property type="protein sequence ID" value="MFC3812576.1"/>
    <property type="molecule type" value="Genomic_DNA"/>
</dbReference>
<gene>
    <name evidence="2" type="ORF">ACFOOI_18085</name>
</gene>
<reference evidence="3" key="1">
    <citation type="journal article" date="2019" name="Int. J. Syst. Evol. Microbiol.">
        <title>The Global Catalogue of Microorganisms (GCM) 10K type strain sequencing project: providing services to taxonomists for standard genome sequencing and annotation.</title>
        <authorList>
            <consortium name="The Broad Institute Genomics Platform"/>
            <consortium name="The Broad Institute Genome Sequencing Center for Infectious Disease"/>
            <person name="Wu L."/>
            <person name="Ma J."/>
        </authorList>
    </citation>
    <scope>NUCLEOTIDE SEQUENCE [LARGE SCALE GENOMIC DNA]</scope>
    <source>
        <strain evidence="3">CECT 7956</strain>
    </source>
</reference>
<evidence type="ECO:0000313" key="2">
    <source>
        <dbReference type="EMBL" id="MFC3812576.1"/>
    </source>
</evidence>
<dbReference type="InterPro" id="IPR032466">
    <property type="entry name" value="Metal_Hydrolase"/>
</dbReference>
<keyword evidence="1" id="KW-0812">Transmembrane</keyword>
<evidence type="ECO:0000313" key="3">
    <source>
        <dbReference type="Proteomes" id="UP001595616"/>
    </source>
</evidence>
<dbReference type="RefSeq" id="WP_379839458.1">
    <property type="nucleotide sequence ID" value="NZ_JBHRYQ010000001.1"/>
</dbReference>
<accession>A0ABV7Z069</accession>
<feature type="transmembrane region" description="Helical" evidence="1">
    <location>
        <begin position="7"/>
        <end position="27"/>
    </location>
</feature>
<dbReference type="Gene3D" id="3.20.20.140">
    <property type="entry name" value="Metal-dependent hydrolases"/>
    <property type="match status" value="1"/>
</dbReference>
<organism evidence="2 3">
    <name type="scientific">Lacihabitans lacunae</name>
    <dbReference type="NCBI Taxonomy" id="1028214"/>
    <lineage>
        <taxon>Bacteria</taxon>
        <taxon>Pseudomonadati</taxon>
        <taxon>Bacteroidota</taxon>
        <taxon>Cytophagia</taxon>
        <taxon>Cytophagales</taxon>
        <taxon>Leadbetterellaceae</taxon>
        <taxon>Lacihabitans</taxon>
    </lineage>
</organism>
<name>A0ABV7Z069_9BACT</name>
<dbReference type="PANTHER" id="PTHR10443:SF12">
    <property type="entry name" value="DIPEPTIDASE"/>
    <property type="match status" value="1"/>
</dbReference>
<protein>
    <submittedName>
        <fullName evidence="2">Dipeptidase</fullName>
    </submittedName>
</protein>
<dbReference type="InterPro" id="IPR008257">
    <property type="entry name" value="Pept_M19"/>
</dbReference>
<keyword evidence="1" id="KW-0472">Membrane</keyword>
<keyword evidence="3" id="KW-1185">Reference proteome</keyword>
<dbReference type="Proteomes" id="UP001595616">
    <property type="component" value="Unassembled WGS sequence"/>
</dbReference>
<sequence length="389" mass="43149">MKTYQKYILGLLLGIVLFAFLFVPKIVDKTFNKISAKPPYAVNRDAQMLYDSLDFVADMHCDALLWKRDLLQKNDFGSVDIPRMLEVHMALQAFTIVTKAPRNMNFDHNTGETDQITLPFILQARPIAAWFSLTERALTQCKALFDFEKKSEGKFRVITSAKDLETYIFDRKTNKNITAGFLGIEGMHALEGKIENVDVLYKAGVRMMSPVHFFDNELGSSAHGVEHAGLTDFGKEVIKKMQAKNMILDVAHCSPKMVDDILAITSKPIVSSHTGVKGTQNSVRNISDEHIKGIAKTGGLISIAMFEPATGTKTPASTAKAIKYCIDLVGADYVALGSDFDGAIEIHTDVTGLPLYVEELLKLGVSRDDIKKVMGDNVKRFLLLNLPKN</sequence>
<evidence type="ECO:0000256" key="1">
    <source>
        <dbReference type="SAM" id="Phobius"/>
    </source>
</evidence>
<comment type="caution">
    <text evidence="2">The sequence shown here is derived from an EMBL/GenBank/DDBJ whole genome shotgun (WGS) entry which is preliminary data.</text>
</comment>
<dbReference type="PROSITE" id="PS51365">
    <property type="entry name" value="RENAL_DIPEPTIDASE_2"/>
    <property type="match status" value="1"/>
</dbReference>
<dbReference type="SUPFAM" id="SSF51556">
    <property type="entry name" value="Metallo-dependent hydrolases"/>
    <property type="match status" value="1"/>
</dbReference>
<dbReference type="Pfam" id="PF01244">
    <property type="entry name" value="Peptidase_M19"/>
    <property type="match status" value="1"/>
</dbReference>
<dbReference type="PANTHER" id="PTHR10443">
    <property type="entry name" value="MICROSOMAL DIPEPTIDASE"/>
    <property type="match status" value="1"/>
</dbReference>
<proteinExistence type="predicted"/>
<keyword evidence="1" id="KW-1133">Transmembrane helix</keyword>